<reference evidence="1 2" key="1">
    <citation type="submission" date="2020-08" db="EMBL/GenBank/DDBJ databases">
        <title>Genome public.</title>
        <authorList>
            <person name="Liu C."/>
            <person name="Sun Q."/>
        </authorList>
    </citation>
    <scope>NUCLEOTIDE SEQUENCE [LARGE SCALE GENOMIC DNA]</scope>
    <source>
        <strain evidence="1 2">BX10</strain>
    </source>
</reference>
<gene>
    <name evidence="1" type="ORF">H8708_05465</name>
</gene>
<accession>A0ABR7NRE2</accession>
<evidence type="ECO:0000313" key="1">
    <source>
        <dbReference type="EMBL" id="MBC8598685.1"/>
    </source>
</evidence>
<evidence type="ECO:0000313" key="2">
    <source>
        <dbReference type="Proteomes" id="UP000647491"/>
    </source>
</evidence>
<dbReference type="EMBL" id="JACRTJ010000013">
    <property type="protein sequence ID" value="MBC8598685.1"/>
    <property type="molecule type" value="Genomic_DNA"/>
</dbReference>
<protein>
    <submittedName>
        <fullName evidence="1">Orotate phosphoribosyltransferase</fullName>
    </submittedName>
</protein>
<dbReference type="RefSeq" id="WP_022273236.1">
    <property type="nucleotide sequence ID" value="NZ_JACRTJ010000013.1"/>
</dbReference>
<dbReference type="Proteomes" id="UP000647491">
    <property type="component" value="Unassembled WGS sequence"/>
</dbReference>
<dbReference type="SUPFAM" id="SSF53271">
    <property type="entry name" value="PRTase-like"/>
    <property type="match status" value="1"/>
</dbReference>
<keyword evidence="2" id="KW-1185">Reference proteome</keyword>
<dbReference type="InterPro" id="IPR029057">
    <property type="entry name" value="PRTase-like"/>
</dbReference>
<name>A0ABR7NRE2_9FIRM</name>
<dbReference type="CDD" id="cd06223">
    <property type="entry name" value="PRTases_typeI"/>
    <property type="match status" value="1"/>
</dbReference>
<sequence>MELKYEKIYAPGTDVGLKVTKGHFATNHAHTNYYIDLTTIKSRVSEAQEIARALVHMYLYDMVVDTIVCMEGTEVIGTLLAEELTKGGFLSLNAHKTIYIIKPEFNSNSQIMFKDNFRPMLNGKNVILLTATVTTGLTINKGIEGIQYYGGIIQSVSAVFSALDEMNGIPIKSVFGKRELPDYMFSDYRNCPICKEGKKLDALINPYGYSKL</sequence>
<dbReference type="GO" id="GO:0016757">
    <property type="term" value="F:glycosyltransferase activity"/>
    <property type="evidence" value="ECO:0007669"/>
    <property type="project" value="UniProtKB-KW"/>
</dbReference>
<comment type="caution">
    <text evidence="1">The sequence shown here is derived from an EMBL/GenBank/DDBJ whole genome shotgun (WGS) entry which is preliminary data.</text>
</comment>
<organism evidence="1 2">
    <name type="scientific">Enterocloster hominis</name>
    <name type="common">ex Liu et al. 2021</name>
    <dbReference type="NCBI Taxonomy" id="2763663"/>
    <lineage>
        <taxon>Bacteria</taxon>
        <taxon>Bacillati</taxon>
        <taxon>Bacillota</taxon>
        <taxon>Clostridia</taxon>
        <taxon>Lachnospirales</taxon>
        <taxon>Lachnospiraceae</taxon>
        <taxon>Enterocloster</taxon>
    </lineage>
</organism>
<proteinExistence type="predicted"/>
<dbReference type="Gene3D" id="3.40.50.2020">
    <property type="match status" value="1"/>
</dbReference>
<keyword evidence="1" id="KW-0328">Glycosyltransferase</keyword>
<keyword evidence="1" id="KW-0808">Transferase</keyword>
<dbReference type="InterPro" id="IPR000836">
    <property type="entry name" value="PRTase_dom"/>
</dbReference>